<sequence>MSELKTTPAGLTPVECISRTTRPSRYISGMGTLTWTPKADYPDEEGQPRRIEWLKDAKEIEYLLRAYSPPVFRVAHDLVQQAHDQAVVGYVQSAVERLLQGRQILAQDSRVDALLKNIETLVARVDALESKPRRRATRTEDES</sequence>
<evidence type="ECO:0000313" key="1">
    <source>
        <dbReference type="EMBL" id="QJA44862.1"/>
    </source>
</evidence>
<gene>
    <name evidence="1" type="ORF">TM448A00161_0009</name>
</gene>
<protein>
    <submittedName>
        <fullName evidence="1">Uncharacterized protein</fullName>
    </submittedName>
</protein>
<organism evidence="1">
    <name type="scientific">viral metagenome</name>
    <dbReference type="NCBI Taxonomy" id="1070528"/>
    <lineage>
        <taxon>unclassified sequences</taxon>
        <taxon>metagenomes</taxon>
        <taxon>organismal metagenomes</taxon>
    </lineage>
</organism>
<proteinExistence type="predicted"/>
<dbReference type="EMBL" id="MT143982">
    <property type="protein sequence ID" value="QJA44862.1"/>
    <property type="molecule type" value="Genomic_DNA"/>
</dbReference>
<dbReference type="AlphaFoldDB" id="A0A6H1ZBM5"/>
<name>A0A6H1ZBM5_9ZZZZ</name>
<reference evidence="1" key="1">
    <citation type="submission" date="2020-03" db="EMBL/GenBank/DDBJ databases">
        <title>The deep terrestrial virosphere.</title>
        <authorList>
            <person name="Holmfeldt K."/>
            <person name="Nilsson E."/>
            <person name="Simone D."/>
            <person name="Lopez-Fernandez M."/>
            <person name="Wu X."/>
            <person name="de Brujin I."/>
            <person name="Lundin D."/>
            <person name="Andersson A."/>
            <person name="Bertilsson S."/>
            <person name="Dopson M."/>
        </authorList>
    </citation>
    <scope>NUCLEOTIDE SEQUENCE</scope>
    <source>
        <strain evidence="1">TM448A00161</strain>
    </source>
</reference>
<accession>A0A6H1ZBM5</accession>